<reference evidence="1 2" key="1">
    <citation type="submission" date="2019-05" db="EMBL/GenBank/DDBJ databases">
        <title>Another draft genome of Portunus trituberculatus and its Hox gene families provides insights of decapod evolution.</title>
        <authorList>
            <person name="Jeong J.-H."/>
            <person name="Song I."/>
            <person name="Kim S."/>
            <person name="Choi T."/>
            <person name="Kim D."/>
            <person name="Ryu S."/>
            <person name="Kim W."/>
        </authorList>
    </citation>
    <scope>NUCLEOTIDE SEQUENCE [LARGE SCALE GENOMIC DNA]</scope>
    <source>
        <tissue evidence="1">Muscle</tissue>
    </source>
</reference>
<proteinExistence type="predicted"/>
<sequence length="75" mass="8246">MTRLMRQADKQAVRQASMATTTCHTQEDVALWPAVLLLATIPPVTWSSAVASFLRPPVVLPARYFPVEGLIATRP</sequence>
<keyword evidence="2" id="KW-1185">Reference proteome</keyword>
<organism evidence="1 2">
    <name type="scientific">Portunus trituberculatus</name>
    <name type="common">Swimming crab</name>
    <name type="synonym">Neptunus trituberculatus</name>
    <dbReference type="NCBI Taxonomy" id="210409"/>
    <lineage>
        <taxon>Eukaryota</taxon>
        <taxon>Metazoa</taxon>
        <taxon>Ecdysozoa</taxon>
        <taxon>Arthropoda</taxon>
        <taxon>Crustacea</taxon>
        <taxon>Multicrustacea</taxon>
        <taxon>Malacostraca</taxon>
        <taxon>Eumalacostraca</taxon>
        <taxon>Eucarida</taxon>
        <taxon>Decapoda</taxon>
        <taxon>Pleocyemata</taxon>
        <taxon>Brachyura</taxon>
        <taxon>Eubrachyura</taxon>
        <taxon>Portunoidea</taxon>
        <taxon>Portunidae</taxon>
        <taxon>Portuninae</taxon>
        <taxon>Portunus</taxon>
    </lineage>
</organism>
<dbReference type="Proteomes" id="UP000324222">
    <property type="component" value="Unassembled WGS sequence"/>
</dbReference>
<evidence type="ECO:0000313" key="2">
    <source>
        <dbReference type="Proteomes" id="UP000324222"/>
    </source>
</evidence>
<comment type="caution">
    <text evidence="1">The sequence shown here is derived from an EMBL/GenBank/DDBJ whole genome shotgun (WGS) entry which is preliminary data.</text>
</comment>
<evidence type="ECO:0000313" key="1">
    <source>
        <dbReference type="EMBL" id="MPC65568.1"/>
    </source>
</evidence>
<gene>
    <name evidence="1" type="ORF">E2C01_059706</name>
</gene>
<protein>
    <submittedName>
        <fullName evidence="1">Uncharacterized protein</fullName>
    </submittedName>
</protein>
<dbReference type="EMBL" id="VSRR010023523">
    <property type="protein sequence ID" value="MPC65568.1"/>
    <property type="molecule type" value="Genomic_DNA"/>
</dbReference>
<name>A0A5B7H957_PORTR</name>
<accession>A0A5B7H957</accession>
<dbReference type="AlphaFoldDB" id="A0A5B7H957"/>